<protein>
    <submittedName>
        <fullName evidence="1">Uncharacterized protein</fullName>
    </submittedName>
</protein>
<evidence type="ECO:0000313" key="1">
    <source>
        <dbReference type="EMBL" id="SVC22883.1"/>
    </source>
</evidence>
<accession>A0A382KHI4</accession>
<dbReference type="EMBL" id="UINC01080182">
    <property type="protein sequence ID" value="SVC22883.1"/>
    <property type="molecule type" value="Genomic_DNA"/>
</dbReference>
<organism evidence="1">
    <name type="scientific">marine metagenome</name>
    <dbReference type="NCBI Taxonomy" id="408172"/>
    <lineage>
        <taxon>unclassified sequences</taxon>
        <taxon>metagenomes</taxon>
        <taxon>ecological metagenomes</taxon>
    </lineage>
</organism>
<sequence>KEGTVETEEESTIGLINIIKARMPLIIDAIPNFDSFPLELKVPIVSSWFRGSIKKNHNTVKLINAGNFIEASKEFLRHDEYLHAEERNKRGIIKRMDATSQALADYGEKKYKVEEQLETILPADKDDIIVKEEKTKKKIFEKLLPEQTVDAHSYLRERYEFSDVELDQGIIAGDEILEDEIVLRTDQPAEKVIDETWGQSEENFIAPQVIDHWKKLPPEKKKHPAWNWRQDSFLDTEQWQDLKSGWFDENILGLAYAAIAHQETLFDVDTDYNVYRDEKYKSAILQNPDAFRDSFSQEQTEHILRQQYKKSQEYVSPFWYISGRVLGGLTDPASIFLFSKAAKPIFNASRIKRATKTTQIIGAEELLKQSINEERTWQEGAMIIGGTFLINMLLPTFKGKMTEDDVYHIKNHINSSDLQQ</sequence>
<feature type="non-terminal residue" evidence="1">
    <location>
        <position position="1"/>
    </location>
</feature>
<dbReference type="AlphaFoldDB" id="A0A382KHI4"/>
<proteinExistence type="predicted"/>
<gene>
    <name evidence="1" type="ORF">METZ01_LOCUS275737</name>
</gene>
<feature type="non-terminal residue" evidence="1">
    <location>
        <position position="420"/>
    </location>
</feature>
<reference evidence="1" key="1">
    <citation type="submission" date="2018-05" db="EMBL/GenBank/DDBJ databases">
        <authorList>
            <person name="Lanie J.A."/>
            <person name="Ng W.-L."/>
            <person name="Kazmierczak K.M."/>
            <person name="Andrzejewski T.M."/>
            <person name="Davidsen T.M."/>
            <person name="Wayne K.J."/>
            <person name="Tettelin H."/>
            <person name="Glass J.I."/>
            <person name="Rusch D."/>
            <person name="Podicherti R."/>
            <person name="Tsui H.-C.T."/>
            <person name="Winkler M.E."/>
        </authorList>
    </citation>
    <scope>NUCLEOTIDE SEQUENCE</scope>
</reference>
<name>A0A382KHI4_9ZZZZ</name>